<keyword evidence="1 4" id="KW-1003">Cell membrane</keyword>
<proteinExistence type="inferred from homology"/>
<comment type="subcellular location">
    <subcellularLocation>
        <location evidence="4">Cytoplasm</location>
    </subcellularLocation>
    <subcellularLocation>
        <location evidence="4">Cell membrane</location>
        <topology evidence="4">Peripheral membrane protein</topology>
        <orientation evidence="4">Cytoplasmic side</orientation>
    </subcellularLocation>
</comment>
<dbReference type="PANTHER" id="PTHR38100">
    <property type="entry name" value="HIGH FREQUENCY LYSOGENIZATION PROTEIN HFLD"/>
    <property type="match status" value="1"/>
</dbReference>
<dbReference type="Pfam" id="PF04356">
    <property type="entry name" value="DUF489"/>
    <property type="match status" value="1"/>
</dbReference>
<gene>
    <name evidence="4" type="primary">hflD</name>
    <name evidence="5" type="ORF">SAMN05421760_104142</name>
</gene>
<keyword evidence="6" id="KW-1185">Reference proteome</keyword>
<dbReference type="HAMAP" id="MF_00695">
    <property type="entry name" value="HflD_protein"/>
    <property type="match status" value="1"/>
</dbReference>
<comment type="similarity">
    <text evidence="4">Belongs to the HflD family.</text>
</comment>
<protein>
    <recommendedName>
        <fullName evidence="4">High frequency lysogenization protein HflD homolog</fullName>
    </recommendedName>
</protein>
<evidence type="ECO:0000313" key="6">
    <source>
        <dbReference type="Proteomes" id="UP000185999"/>
    </source>
</evidence>
<dbReference type="GO" id="GO:0005886">
    <property type="term" value="C:plasma membrane"/>
    <property type="evidence" value="ECO:0007669"/>
    <property type="project" value="UniProtKB-SubCell"/>
</dbReference>
<dbReference type="EMBL" id="FTOE01000004">
    <property type="protein sequence ID" value="SIS74794.1"/>
    <property type="molecule type" value="Genomic_DNA"/>
</dbReference>
<dbReference type="InterPro" id="IPR007451">
    <property type="entry name" value="HflD"/>
</dbReference>
<dbReference type="Gene3D" id="1.10.3890.10">
    <property type="entry name" value="HflD-like"/>
    <property type="match status" value="1"/>
</dbReference>
<dbReference type="AlphaFoldDB" id="A0A1N7LLX8"/>
<keyword evidence="2 4" id="KW-0963">Cytoplasm</keyword>
<reference evidence="6" key="1">
    <citation type="submission" date="2017-01" db="EMBL/GenBank/DDBJ databases">
        <authorList>
            <person name="Varghese N."/>
            <person name="Submissions S."/>
        </authorList>
    </citation>
    <scope>NUCLEOTIDE SEQUENCE [LARGE SCALE GENOMIC DNA]</scope>
    <source>
        <strain evidence="6">DSM 22306</strain>
    </source>
</reference>
<dbReference type="Proteomes" id="UP000185999">
    <property type="component" value="Unassembled WGS sequence"/>
</dbReference>
<keyword evidence="3 4" id="KW-0472">Membrane</keyword>
<evidence type="ECO:0000313" key="5">
    <source>
        <dbReference type="EMBL" id="SIS74794.1"/>
    </source>
</evidence>
<evidence type="ECO:0000256" key="1">
    <source>
        <dbReference type="ARBA" id="ARBA00022475"/>
    </source>
</evidence>
<dbReference type="RefSeq" id="WP_054341543.1">
    <property type="nucleotide sequence ID" value="NZ_FTOE01000004.1"/>
</dbReference>
<dbReference type="GO" id="GO:0005737">
    <property type="term" value="C:cytoplasm"/>
    <property type="evidence" value="ECO:0007669"/>
    <property type="project" value="UniProtKB-SubCell"/>
</dbReference>
<evidence type="ECO:0000256" key="4">
    <source>
        <dbReference type="HAMAP-Rule" id="MF_00695"/>
    </source>
</evidence>
<dbReference type="SUPFAM" id="SSF101322">
    <property type="entry name" value="YcfC-like"/>
    <property type="match status" value="1"/>
</dbReference>
<dbReference type="OrthoDB" id="9788031at2"/>
<organism evidence="5 6">
    <name type="scientific">Neptunomonas antarctica</name>
    <dbReference type="NCBI Taxonomy" id="619304"/>
    <lineage>
        <taxon>Bacteria</taxon>
        <taxon>Pseudomonadati</taxon>
        <taxon>Pseudomonadota</taxon>
        <taxon>Gammaproteobacteria</taxon>
        <taxon>Oceanospirillales</taxon>
        <taxon>Oceanospirillaceae</taxon>
        <taxon>Neptunomonas</taxon>
    </lineage>
</organism>
<dbReference type="InterPro" id="IPR035932">
    <property type="entry name" value="HflD-like_sf"/>
</dbReference>
<name>A0A1N7LLX8_9GAMM</name>
<dbReference type="PANTHER" id="PTHR38100:SF1">
    <property type="entry name" value="HIGH FREQUENCY LYSOGENIZATION PROTEIN HFLD"/>
    <property type="match status" value="1"/>
</dbReference>
<dbReference type="NCBIfam" id="NF001246">
    <property type="entry name" value="PRK00218.1-2"/>
    <property type="match status" value="1"/>
</dbReference>
<evidence type="ECO:0000256" key="3">
    <source>
        <dbReference type="ARBA" id="ARBA00023136"/>
    </source>
</evidence>
<evidence type="ECO:0000256" key="2">
    <source>
        <dbReference type="ARBA" id="ARBA00022490"/>
    </source>
</evidence>
<accession>A0A1N7LLX8</accession>
<sequence length="227" mass="25587">MSRAHDEQTIALAAIFQAATLVDQIANRGMVPQNSLETSLYSLFVTDPKITEDIFGGVRELPYNLSMGLKALNDVVEKKKDPKSNSVTNYVLSMIMLEQKLSKNKEMLNTIGTRIDAIKEKARYFNPEHESPLDNPSSYTHSNVVANIGSLYQDTISSFKFRIQVGGDPRHLQNAENAARIRALLLAGIRAAMLWRQVGGNRWHLLFFRSRLRPSLHKIMSQKSNTD</sequence>
<dbReference type="STRING" id="619304.SAMN05421760_104142"/>